<reference evidence="2" key="1">
    <citation type="submission" date="2024-06" db="EMBL/GenBank/DDBJ databases">
        <authorList>
            <person name="Campbell A.G."/>
        </authorList>
    </citation>
    <scope>NUCLEOTIDE SEQUENCE</scope>
    <source>
        <strain evidence="2">EM17</strain>
    </source>
</reference>
<keyword evidence="3" id="KW-1185">Reference proteome</keyword>
<evidence type="ECO:0000313" key="2">
    <source>
        <dbReference type="EMBL" id="MER2292028.1"/>
    </source>
</evidence>
<dbReference type="Gene3D" id="1.10.10.1550">
    <property type="entry name" value="ROS/MUCR transcriptional regulator protein"/>
    <property type="match status" value="1"/>
</dbReference>
<proteinExistence type="inferred from homology"/>
<evidence type="ECO:0000256" key="1">
    <source>
        <dbReference type="ARBA" id="ARBA00007031"/>
    </source>
</evidence>
<organism evidence="2 3">
    <name type="scientific">Methylobacterium brachiatum</name>
    <dbReference type="NCBI Taxonomy" id="269660"/>
    <lineage>
        <taxon>Bacteria</taxon>
        <taxon>Pseudomonadati</taxon>
        <taxon>Pseudomonadota</taxon>
        <taxon>Alphaproteobacteria</taxon>
        <taxon>Hyphomicrobiales</taxon>
        <taxon>Methylobacteriaceae</taxon>
        <taxon>Methylobacterium</taxon>
    </lineage>
</organism>
<dbReference type="EMBL" id="JBELQD010000071">
    <property type="protein sequence ID" value="MER2292028.1"/>
    <property type="molecule type" value="Genomic_DNA"/>
</dbReference>
<dbReference type="InterPro" id="IPR041920">
    <property type="entry name" value="ROS/MUCR_sf"/>
</dbReference>
<protein>
    <submittedName>
        <fullName evidence="2">MucR family transcriptional regulator</fullName>
    </submittedName>
</protein>
<sequence>MNFPTEKNPLYDPKFIGLTSELVASYVANNSVPATELPNLILKVYGAVSGLTSGSAFDADLQAVEVTRPSPAQIRKSIQQDGIVSFIDGKTYKTLKRHLTANGLSPQSYRERFGLSVDYPMVAPSYAAQRSALAKAIGLGQPGAMTERSRKGRKVA</sequence>
<dbReference type="RefSeq" id="WP_350381396.1">
    <property type="nucleotide sequence ID" value="NZ_JBELQD010000071.1"/>
</dbReference>
<dbReference type="InterPro" id="IPR008807">
    <property type="entry name" value="ROS_MUCR"/>
</dbReference>
<comment type="similarity">
    <text evidence="1">Belongs to the ros/MucR family.</text>
</comment>
<evidence type="ECO:0000313" key="3">
    <source>
        <dbReference type="Proteomes" id="UP001432995"/>
    </source>
</evidence>
<name>A0ABV1RAZ2_9HYPH</name>
<gene>
    <name evidence="2" type="ORF">ABS770_27605</name>
</gene>
<dbReference type="Pfam" id="PF05443">
    <property type="entry name" value="ROS_MUCR"/>
    <property type="match status" value="1"/>
</dbReference>
<comment type="caution">
    <text evidence="2">The sequence shown here is derived from an EMBL/GenBank/DDBJ whole genome shotgun (WGS) entry which is preliminary data.</text>
</comment>
<dbReference type="Proteomes" id="UP001432995">
    <property type="component" value="Unassembled WGS sequence"/>
</dbReference>
<accession>A0ABV1RAZ2</accession>